<accession>A0A9P0TQ39</accession>
<dbReference type="Proteomes" id="UP001152562">
    <property type="component" value="Unassembled WGS sequence"/>
</dbReference>
<proteinExistence type="predicted"/>
<dbReference type="EMBL" id="CALOZG010000075">
    <property type="protein sequence ID" value="CAH4036434.1"/>
    <property type="molecule type" value="Genomic_DNA"/>
</dbReference>
<reference evidence="1" key="1">
    <citation type="submission" date="2022-05" db="EMBL/GenBank/DDBJ databases">
        <authorList>
            <person name="Okamura Y."/>
        </authorList>
    </citation>
    <scope>NUCLEOTIDE SEQUENCE</scope>
</reference>
<evidence type="ECO:0000313" key="1">
    <source>
        <dbReference type="EMBL" id="CAH4036434.1"/>
    </source>
</evidence>
<dbReference type="AlphaFoldDB" id="A0A9P0TQ39"/>
<organism evidence="1 2">
    <name type="scientific">Pieris brassicae</name>
    <name type="common">White butterfly</name>
    <name type="synonym">Large white butterfly</name>
    <dbReference type="NCBI Taxonomy" id="7116"/>
    <lineage>
        <taxon>Eukaryota</taxon>
        <taxon>Metazoa</taxon>
        <taxon>Ecdysozoa</taxon>
        <taxon>Arthropoda</taxon>
        <taxon>Hexapoda</taxon>
        <taxon>Insecta</taxon>
        <taxon>Pterygota</taxon>
        <taxon>Neoptera</taxon>
        <taxon>Endopterygota</taxon>
        <taxon>Lepidoptera</taxon>
        <taxon>Glossata</taxon>
        <taxon>Ditrysia</taxon>
        <taxon>Papilionoidea</taxon>
        <taxon>Pieridae</taxon>
        <taxon>Pierinae</taxon>
        <taxon>Pieris</taxon>
    </lineage>
</organism>
<dbReference type="OrthoDB" id="6617263at2759"/>
<gene>
    <name evidence="1" type="ORF">PIBRA_LOCUS12232</name>
</gene>
<evidence type="ECO:0000313" key="2">
    <source>
        <dbReference type="Proteomes" id="UP001152562"/>
    </source>
</evidence>
<protein>
    <submittedName>
        <fullName evidence="1">Uncharacterized protein</fullName>
    </submittedName>
</protein>
<comment type="caution">
    <text evidence="1">The sequence shown here is derived from an EMBL/GenBank/DDBJ whole genome shotgun (WGS) entry which is preliminary data.</text>
</comment>
<name>A0A9P0TQ39_PIEBR</name>
<keyword evidence="2" id="KW-1185">Reference proteome</keyword>
<sequence>MIELTASSLGQRQRQLNFKVAETVKEKISFDDIKSTEEKSDVEKLFKIDVASQYRNIDYIIEILKCGDSLLISRALNCDWIFNDEYSHFMNPDYLHNEVFPLMSIKMKTKILNKLAYHLRKETRTEAFSNYCKNIKMKSLALKFFLFTSEAFKLNLIKEDCNYLSKHGYPPLFIGNSFPLAEGYLTTEHYIFQKERFIDKLAYLYHVDENKYLDLLEKYVMPEHAFVPMGCRLSKYMMTKHKHRVLRLPLMYVNKIKRNILLRYSTTEDVKIYIPALLPTLKRFWEYNFYAHNKYLFNFIPSDKTYKFLKSIFQMTYGDVPFEMNYKFYYHEYHDFLTQEEKEQWALKHIEDAKEILGTNNDYIWYKFVNFTQAFPNIKKYILITPDTDIRNKMIMVLIDSIRTKEDLETLINYYYKRHNNENVNYKRAFLRSIIKTGFIYQCDEPTWGVFNKILCSIETIDPGYTLCHSYKFYFAIHNIIRGIEMDSTLMDYIDKSMDMNCLKRNLDDLKTDEQRSVYEYLFDYYFKKFKYSIQWDHDETRRNRNKYALYLKNLLKCFDKTKENLPKEALSFMNSTYCHFQYDDFLKDKKDEHQQSQKKSEKDPESPYRLETLTENCLLRLLKKDEEIKTIVELRPEIKSCIEQRTFSIRKFLKKLKIYYSKDLGNLFLEFFESCLADIQQLARNDLDDCKLIQNSVYAIFNIGNEENMLKLLLENIPKEPKIDHSTIDRKLLTIQEAICRYACYARLPVPMSTILPYIKGDYVHFCLPMFNRYLANLPMPLCHEFIGSILDAPLSVQKHGIRLAFTAFSAENLKNLLLNVWKNTKNVSLRMIIYKSLFDKIIKSNEETQNELYDVIRELNLSLYDEDHREVFDLLVSYEMPKRFKGDYLESSWISVKQLPNKTKNISIKNKLLNEIENHMDCMNREFVLKEIEDHIKIMLLERGIEKSYTDLENSCNDCLWNIAARYIVASKTDDDCSKSLQLLEIILRESYKQWSLVSNNPYVVNKNSFIIIDKVKEKSELSAYKFSKYNVQMFETILSCVLDLSPDREIYMTIMDLRILIISKKVISQESKDPDINRASKYVTKELVLFMNDLKNNNNCFTIFYNSIVTVITQTFQKMSSLLRINGHLLLAYVSKELLMMEGTDNTLLALSIMPLNISTTFDDERAEFKKFCLDFTKKVKDIHIFEIQSFYYNKFVLDNFEKRFA</sequence>